<comment type="caution">
    <text evidence="3">The sequence shown here is derived from an EMBL/GenBank/DDBJ whole genome shotgun (WGS) entry which is preliminary data.</text>
</comment>
<reference evidence="3 4" key="1">
    <citation type="submission" date="2020-07" db="EMBL/GenBank/DDBJ databases">
        <title>isolation of Luteimonas sp. SJ-16.</title>
        <authorList>
            <person name="Huang X.-X."/>
            <person name="Xu L."/>
            <person name="Sun J.-Q."/>
        </authorList>
    </citation>
    <scope>NUCLEOTIDE SEQUENCE [LARGE SCALE GENOMIC DNA]</scope>
    <source>
        <strain evidence="3 4">SJ-16</strain>
    </source>
</reference>
<organism evidence="3 4">
    <name type="scientific">Luteimonas deserti</name>
    <dbReference type="NCBI Taxonomy" id="2752306"/>
    <lineage>
        <taxon>Bacteria</taxon>
        <taxon>Pseudomonadati</taxon>
        <taxon>Pseudomonadota</taxon>
        <taxon>Gammaproteobacteria</taxon>
        <taxon>Lysobacterales</taxon>
        <taxon>Lysobacteraceae</taxon>
        <taxon>Luteimonas</taxon>
    </lineage>
</organism>
<evidence type="ECO:0008006" key="5">
    <source>
        <dbReference type="Google" id="ProtNLM"/>
    </source>
</evidence>
<keyword evidence="2" id="KW-0472">Membrane</keyword>
<evidence type="ECO:0000313" key="4">
    <source>
        <dbReference type="Proteomes" id="UP000589896"/>
    </source>
</evidence>
<keyword evidence="2" id="KW-0812">Transmembrane</keyword>
<evidence type="ECO:0000256" key="2">
    <source>
        <dbReference type="SAM" id="Phobius"/>
    </source>
</evidence>
<dbReference type="Proteomes" id="UP000589896">
    <property type="component" value="Unassembled WGS sequence"/>
</dbReference>
<evidence type="ECO:0000256" key="1">
    <source>
        <dbReference type="SAM" id="MobiDB-lite"/>
    </source>
</evidence>
<evidence type="ECO:0000313" key="3">
    <source>
        <dbReference type="EMBL" id="NYZ62435.1"/>
    </source>
</evidence>
<proteinExistence type="predicted"/>
<name>A0A7Z0TY17_9GAMM</name>
<sequence>MSAVNHAGRLHVPLTVHDALRRGKPDEAVRLLRTANPSLDASGARDAVQRLAANPSDPLDDDDAYRPAGADVPTATDTLPTEVAAKIATGNTVDAARRLRDAKPGLSDAEAREAVARHGSPLLSEARDETVVRGDSGRYGWVGWVLAIVIVGGGLAVWLG</sequence>
<dbReference type="EMBL" id="JACCJZ010000013">
    <property type="protein sequence ID" value="NYZ62435.1"/>
    <property type="molecule type" value="Genomic_DNA"/>
</dbReference>
<keyword evidence="4" id="KW-1185">Reference proteome</keyword>
<accession>A0A7Z0TY17</accession>
<feature type="region of interest" description="Disordered" evidence="1">
    <location>
        <begin position="53"/>
        <end position="77"/>
    </location>
</feature>
<keyword evidence="2" id="KW-1133">Transmembrane helix</keyword>
<dbReference type="RefSeq" id="WP_180544650.1">
    <property type="nucleotide sequence ID" value="NZ_JACCJZ010000013.1"/>
</dbReference>
<dbReference type="AlphaFoldDB" id="A0A7Z0TY17"/>
<gene>
    <name evidence="3" type="ORF">H0E82_06615</name>
</gene>
<feature type="transmembrane region" description="Helical" evidence="2">
    <location>
        <begin position="141"/>
        <end position="159"/>
    </location>
</feature>
<protein>
    <recommendedName>
        <fullName evidence="5">Ribosomal protein L7/L12 C-terminal domain-containing protein</fullName>
    </recommendedName>
</protein>